<dbReference type="Gene3D" id="1.25.40.20">
    <property type="entry name" value="Ankyrin repeat-containing domain"/>
    <property type="match status" value="1"/>
</dbReference>
<dbReference type="InterPro" id="IPR036770">
    <property type="entry name" value="Ankyrin_rpt-contain_sf"/>
</dbReference>
<keyword evidence="2 3" id="KW-0040">ANK repeat</keyword>
<accession>A0A7R9GDY5</accession>
<dbReference type="Pfam" id="PF00651">
    <property type="entry name" value="BTB"/>
    <property type="match status" value="2"/>
</dbReference>
<dbReference type="Gene3D" id="3.30.710.10">
    <property type="entry name" value="Potassium Channel Kv1.1, Chain A"/>
    <property type="match status" value="2"/>
</dbReference>
<dbReference type="Pfam" id="PF12796">
    <property type="entry name" value="Ank_2"/>
    <property type="match status" value="1"/>
</dbReference>
<dbReference type="PANTHER" id="PTHR46231">
    <property type="entry name" value="ANKYRIN REPEAT AND BTB/POZ DOMAIN-CONTAINING PROTEIN 1"/>
    <property type="match status" value="1"/>
</dbReference>
<dbReference type="SMART" id="SM00225">
    <property type="entry name" value="BTB"/>
    <property type="match status" value="2"/>
</dbReference>
<organism evidence="5">
    <name type="scientific">Notodromas monacha</name>
    <dbReference type="NCBI Taxonomy" id="399045"/>
    <lineage>
        <taxon>Eukaryota</taxon>
        <taxon>Metazoa</taxon>
        <taxon>Ecdysozoa</taxon>
        <taxon>Arthropoda</taxon>
        <taxon>Crustacea</taxon>
        <taxon>Oligostraca</taxon>
        <taxon>Ostracoda</taxon>
        <taxon>Podocopa</taxon>
        <taxon>Podocopida</taxon>
        <taxon>Cypridocopina</taxon>
        <taxon>Cypridoidea</taxon>
        <taxon>Cyprididae</taxon>
        <taxon>Notodromas</taxon>
    </lineage>
</organism>
<dbReference type="FunFam" id="1.25.40.20:FF:000115">
    <property type="entry name" value="Ankyrin repeat and BTB/POZ domain-containing protein 1"/>
    <property type="match status" value="1"/>
</dbReference>
<protein>
    <recommendedName>
        <fullName evidence="4">BTB domain-containing protein</fullName>
    </recommendedName>
</protein>
<dbReference type="PROSITE" id="PS50097">
    <property type="entry name" value="BTB"/>
    <property type="match status" value="2"/>
</dbReference>
<dbReference type="OrthoDB" id="684045at2759"/>
<dbReference type="PROSITE" id="PS50297">
    <property type="entry name" value="ANK_REP_REGION"/>
    <property type="match status" value="1"/>
</dbReference>
<name>A0A7R9GDY5_9CRUS</name>
<keyword evidence="1" id="KW-0677">Repeat</keyword>
<sequence>MDTHDLFLSCRRGDLMRVRTLVEKKEIDVNVRDKWDSTPLYYACLCGHREVVLYLLEIGARCEANTFDGERCLYGALNDDIRHLLRNYKVITTSTIRRDVYQEFLRRLLDSGMYSDVVISIHGHEFRLHRCILCARSDHLLNLFTERWTRKKLITINKPMVTPEAFRALTQYLYTGGMEIPIDAVEDVMVLANHCKLSEMRSGVEDALANVEEFRLAKPGAMVTTLVVEGVGERLENLRADLGVLGQQGLPENMMHWIGGDELPLMPYVPAQFVDVIFRVNDFSFHGHKAFFCARSEYFQALVNDHFGEAERNADNEVPVVITLHSITPFVFASVHGYLYENDAKIVGIDHAVEVLAAADQYLLPGLKRLCGAAIAAHLNVDNVCDAFSLSRLFCLPRLENACCEYMAANIEVVISRPEFKELVVKDAAEVQKREDTDSIDIIDDIRHLITCDIRTLSHIDEADEKLRLIDSLLEDLGLDA</sequence>
<dbReference type="EMBL" id="OA882978">
    <property type="protein sequence ID" value="CAD7277553.1"/>
    <property type="molecule type" value="Genomic_DNA"/>
</dbReference>
<dbReference type="GO" id="GO:0000151">
    <property type="term" value="C:ubiquitin ligase complex"/>
    <property type="evidence" value="ECO:0007669"/>
    <property type="project" value="TreeGrafter"/>
</dbReference>
<proteinExistence type="predicted"/>
<evidence type="ECO:0000259" key="4">
    <source>
        <dbReference type="PROSITE" id="PS50097"/>
    </source>
</evidence>
<dbReference type="SMART" id="SM00248">
    <property type="entry name" value="ANK"/>
    <property type="match status" value="2"/>
</dbReference>
<feature type="repeat" description="ANK" evidence="3">
    <location>
        <begin position="35"/>
        <end position="67"/>
    </location>
</feature>
<evidence type="ECO:0000313" key="5">
    <source>
        <dbReference type="EMBL" id="CAD7277553.1"/>
    </source>
</evidence>
<dbReference type="CDD" id="cd18296">
    <property type="entry name" value="BTB2_POZ_ABTB1_BPOZ1"/>
    <property type="match status" value="1"/>
</dbReference>
<dbReference type="SUPFAM" id="SSF54695">
    <property type="entry name" value="POZ domain"/>
    <property type="match status" value="2"/>
</dbReference>
<feature type="domain" description="BTB" evidence="4">
    <location>
        <begin position="115"/>
        <end position="182"/>
    </location>
</feature>
<evidence type="ECO:0000256" key="3">
    <source>
        <dbReference type="PROSITE-ProRule" id="PRU00023"/>
    </source>
</evidence>
<dbReference type="SUPFAM" id="SSF48403">
    <property type="entry name" value="Ankyrin repeat"/>
    <property type="match status" value="1"/>
</dbReference>
<dbReference type="Proteomes" id="UP000678499">
    <property type="component" value="Unassembled WGS sequence"/>
</dbReference>
<dbReference type="GO" id="GO:0005737">
    <property type="term" value="C:cytoplasm"/>
    <property type="evidence" value="ECO:0007669"/>
    <property type="project" value="TreeGrafter"/>
</dbReference>
<dbReference type="InterPro" id="IPR044515">
    <property type="entry name" value="ABTB1"/>
</dbReference>
<dbReference type="InterPro" id="IPR002110">
    <property type="entry name" value="Ankyrin_rpt"/>
</dbReference>
<dbReference type="AlphaFoldDB" id="A0A7R9GDY5"/>
<evidence type="ECO:0000256" key="1">
    <source>
        <dbReference type="ARBA" id="ARBA00022737"/>
    </source>
</evidence>
<reference evidence="5" key="1">
    <citation type="submission" date="2020-11" db="EMBL/GenBank/DDBJ databases">
        <authorList>
            <person name="Tran Van P."/>
        </authorList>
    </citation>
    <scope>NUCLEOTIDE SEQUENCE</scope>
</reference>
<evidence type="ECO:0000256" key="2">
    <source>
        <dbReference type="ARBA" id="ARBA00023043"/>
    </source>
</evidence>
<dbReference type="InterPro" id="IPR000210">
    <property type="entry name" value="BTB/POZ_dom"/>
</dbReference>
<dbReference type="PANTHER" id="PTHR46231:SF1">
    <property type="entry name" value="ANKYRIN REPEAT AND BTB_POZ DOMAIN-CONTAINING PROTEIN 1"/>
    <property type="match status" value="1"/>
</dbReference>
<dbReference type="InterPro" id="IPR011333">
    <property type="entry name" value="SKP1/BTB/POZ_sf"/>
</dbReference>
<dbReference type="EMBL" id="CAJPEX010000941">
    <property type="protein sequence ID" value="CAG0917705.1"/>
    <property type="molecule type" value="Genomic_DNA"/>
</dbReference>
<evidence type="ECO:0000313" key="6">
    <source>
        <dbReference type="Proteomes" id="UP000678499"/>
    </source>
</evidence>
<feature type="domain" description="BTB" evidence="4">
    <location>
        <begin position="274"/>
        <end position="348"/>
    </location>
</feature>
<keyword evidence="6" id="KW-1185">Reference proteome</keyword>
<dbReference type="PROSITE" id="PS50088">
    <property type="entry name" value="ANK_REPEAT"/>
    <property type="match status" value="1"/>
</dbReference>
<gene>
    <name evidence="5" type="ORF">NMOB1V02_LOCUS5283</name>
</gene>